<feature type="compositionally biased region" description="Basic and acidic residues" evidence="1">
    <location>
        <begin position="1"/>
        <end position="10"/>
    </location>
</feature>
<feature type="region of interest" description="Disordered" evidence="1">
    <location>
        <begin position="1"/>
        <end position="29"/>
    </location>
</feature>
<name>A0AAX4HA30_9ASCO</name>
<keyword evidence="4" id="KW-1185">Reference proteome</keyword>
<evidence type="ECO:0000313" key="3">
    <source>
        <dbReference type="EMBL" id="WPK25421.1"/>
    </source>
</evidence>
<dbReference type="InterPro" id="IPR011598">
    <property type="entry name" value="bHLH_dom"/>
</dbReference>
<feature type="domain" description="BHLH" evidence="2">
    <location>
        <begin position="439"/>
        <end position="493"/>
    </location>
</feature>
<dbReference type="AlphaFoldDB" id="A0AAX4HA30"/>
<gene>
    <name evidence="3" type="ORF">PUMCH_002734</name>
</gene>
<dbReference type="GeneID" id="88173798"/>
<dbReference type="GO" id="GO:0046983">
    <property type="term" value="F:protein dimerization activity"/>
    <property type="evidence" value="ECO:0007669"/>
    <property type="project" value="InterPro"/>
</dbReference>
<reference evidence="3 4" key="1">
    <citation type="submission" date="2023-10" db="EMBL/GenBank/DDBJ databases">
        <title>Draft Genome Sequence of Candida saopaulonensis from a very Premature Infant with Sepsis.</title>
        <authorList>
            <person name="Ning Y."/>
            <person name="Dai R."/>
            <person name="Xiao M."/>
            <person name="Xu Y."/>
            <person name="Yan Q."/>
            <person name="Zhang L."/>
        </authorList>
    </citation>
    <scope>NUCLEOTIDE SEQUENCE [LARGE SCALE GENOMIC DNA]</scope>
    <source>
        <strain evidence="3 4">19XY460</strain>
    </source>
</reference>
<feature type="compositionally biased region" description="Polar residues" evidence="1">
    <location>
        <begin position="269"/>
        <end position="280"/>
    </location>
</feature>
<sequence length="511" mass="55820">MQDGSRDTPGLHRSSAPPSQNHSLSHHDYLPNPSLYMPILSPGDGLHGLSPAKIQLADRSPRGHPNQMTSPNMSTGMFSDDHFLLHSLDGNMYDHASGTGHIDHDLGNHHLQTDFALDNLDFIVPDDLGEESRAFPPLNFPQNTPSLMAHGHASIVRNLLPGAIQSPILPGQNQKSYNQEHLYHKQRQQRQQALISSLAQNPPKHIHPDAVFTPLVSPAGTPLDLQINSNGQSKALLRDFEPLTSPALKAQPKGVLQSLPSSERIRPLSTINDDYTSGNSTKRKTPHLTPNLQAHTASKHSKSPVATKVPQPFESLPEASFDGLGALAKSTETTPMLPPQSKRVPIDNSSSSTPGSAGPSTMMGFTMNRLAEQQSGSYETPTNGKTSKPPRRLSRSSSQRSVDYSGKHYASSLSETSPLLEAQQDSGEYGISRNGKLPTKKTSHKLAEQGRRNRMNHAIQELSCLIPTTFHERAAVPSKATTVELAAEYISTLLKEIEDLKKPKRKIKQEE</sequence>
<organism evidence="3 4">
    <name type="scientific">Australozyma saopauloensis</name>
    <dbReference type="NCBI Taxonomy" id="291208"/>
    <lineage>
        <taxon>Eukaryota</taxon>
        <taxon>Fungi</taxon>
        <taxon>Dikarya</taxon>
        <taxon>Ascomycota</taxon>
        <taxon>Saccharomycotina</taxon>
        <taxon>Pichiomycetes</taxon>
        <taxon>Metschnikowiaceae</taxon>
        <taxon>Australozyma</taxon>
    </lineage>
</organism>
<evidence type="ECO:0000256" key="1">
    <source>
        <dbReference type="SAM" id="MobiDB-lite"/>
    </source>
</evidence>
<feature type="region of interest" description="Disordered" evidence="1">
    <location>
        <begin position="251"/>
        <end position="288"/>
    </location>
</feature>
<feature type="compositionally biased region" description="Low complexity" evidence="1">
    <location>
        <begin position="349"/>
        <end position="361"/>
    </location>
</feature>
<dbReference type="InterPro" id="IPR036638">
    <property type="entry name" value="HLH_DNA-bd_sf"/>
</dbReference>
<accession>A0AAX4HA30</accession>
<feature type="region of interest" description="Disordered" evidence="1">
    <location>
        <begin position="331"/>
        <end position="454"/>
    </location>
</feature>
<dbReference type="Pfam" id="PF00010">
    <property type="entry name" value="HLH"/>
    <property type="match status" value="1"/>
</dbReference>
<dbReference type="SMART" id="SM00353">
    <property type="entry name" value="HLH"/>
    <property type="match status" value="1"/>
</dbReference>
<dbReference type="RefSeq" id="XP_062877803.1">
    <property type="nucleotide sequence ID" value="XM_063021733.1"/>
</dbReference>
<feature type="compositionally biased region" description="Polar residues" evidence="1">
    <location>
        <begin position="371"/>
        <end position="386"/>
    </location>
</feature>
<proteinExistence type="predicted"/>
<dbReference type="PROSITE" id="PS50888">
    <property type="entry name" value="BHLH"/>
    <property type="match status" value="1"/>
</dbReference>
<evidence type="ECO:0000259" key="2">
    <source>
        <dbReference type="PROSITE" id="PS50888"/>
    </source>
</evidence>
<evidence type="ECO:0000313" key="4">
    <source>
        <dbReference type="Proteomes" id="UP001338582"/>
    </source>
</evidence>
<dbReference type="SUPFAM" id="SSF47459">
    <property type="entry name" value="HLH, helix-loop-helix DNA-binding domain"/>
    <property type="match status" value="1"/>
</dbReference>
<protein>
    <recommendedName>
        <fullName evidence="2">BHLH domain-containing protein</fullName>
    </recommendedName>
</protein>
<dbReference type="EMBL" id="CP138896">
    <property type="protein sequence ID" value="WPK25421.1"/>
    <property type="molecule type" value="Genomic_DNA"/>
</dbReference>
<dbReference type="Gene3D" id="4.10.280.10">
    <property type="entry name" value="Helix-loop-helix DNA-binding domain"/>
    <property type="match status" value="1"/>
</dbReference>
<dbReference type="Proteomes" id="UP001338582">
    <property type="component" value="Chromosome 3"/>
</dbReference>
<dbReference type="KEGG" id="asau:88173798"/>